<evidence type="ECO:0000256" key="5">
    <source>
        <dbReference type="ARBA" id="ARBA00022448"/>
    </source>
</evidence>
<gene>
    <name evidence="14" type="primary">SNX2</name>
    <name evidence="14" type="ORF">DERF_000782</name>
</gene>
<dbReference type="AlphaFoldDB" id="A0A922L8Z9"/>
<dbReference type="GO" id="GO:0035091">
    <property type="term" value="F:phosphatidylinositol binding"/>
    <property type="evidence" value="ECO:0007669"/>
    <property type="project" value="InterPro"/>
</dbReference>
<feature type="domain" description="PX" evidence="13">
    <location>
        <begin position="347"/>
        <end position="476"/>
    </location>
</feature>
<feature type="compositionally biased region" description="Basic and acidic residues" evidence="12">
    <location>
        <begin position="275"/>
        <end position="285"/>
    </location>
</feature>
<feature type="coiled-coil region" evidence="11">
    <location>
        <begin position="654"/>
        <end position="681"/>
    </location>
</feature>
<evidence type="ECO:0000256" key="8">
    <source>
        <dbReference type="ARBA" id="ARBA00022927"/>
    </source>
</evidence>
<dbReference type="PROSITE" id="PS50195">
    <property type="entry name" value="PX"/>
    <property type="match status" value="1"/>
</dbReference>
<dbReference type="Pfam" id="PF00787">
    <property type="entry name" value="PX"/>
    <property type="match status" value="1"/>
</dbReference>
<evidence type="ECO:0000256" key="10">
    <source>
        <dbReference type="ARBA" id="ARBA00023136"/>
    </source>
</evidence>
<evidence type="ECO:0000256" key="2">
    <source>
        <dbReference type="ARBA" id="ARBA00004496"/>
    </source>
</evidence>
<feature type="compositionally biased region" description="Polar residues" evidence="12">
    <location>
        <begin position="287"/>
        <end position="300"/>
    </location>
</feature>
<dbReference type="CDD" id="cd06859">
    <property type="entry name" value="PX_SNX1_2_like"/>
    <property type="match status" value="1"/>
</dbReference>
<dbReference type="PANTHER" id="PTHR10555">
    <property type="entry name" value="SORTING NEXIN"/>
    <property type="match status" value="1"/>
</dbReference>
<dbReference type="Pfam" id="PF09325">
    <property type="entry name" value="Vps5"/>
    <property type="match status" value="1"/>
</dbReference>
<keyword evidence="6" id="KW-0963">Cytoplasm</keyword>
<keyword evidence="9" id="KW-0333">Golgi apparatus</keyword>
<dbReference type="GO" id="GO:0015031">
    <property type="term" value="P:protein transport"/>
    <property type="evidence" value="ECO:0007669"/>
    <property type="project" value="UniProtKB-KW"/>
</dbReference>
<protein>
    <submittedName>
        <fullName evidence="14">Sorting nexin-2</fullName>
    </submittedName>
</protein>
<evidence type="ECO:0000256" key="12">
    <source>
        <dbReference type="SAM" id="MobiDB-lite"/>
    </source>
</evidence>
<comment type="caution">
    <text evidence="14">The sequence shown here is derived from an EMBL/GenBank/DDBJ whole genome shotgun (WGS) entry which is preliminary data.</text>
</comment>
<dbReference type="GO" id="GO:0005794">
    <property type="term" value="C:Golgi apparatus"/>
    <property type="evidence" value="ECO:0007669"/>
    <property type="project" value="UniProtKB-SubCell"/>
</dbReference>
<dbReference type="GO" id="GO:0005829">
    <property type="term" value="C:cytosol"/>
    <property type="evidence" value="ECO:0007669"/>
    <property type="project" value="GOC"/>
</dbReference>
<dbReference type="CDD" id="cd07623">
    <property type="entry name" value="BAR_SNX1_2"/>
    <property type="match status" value="1"/>
</dbReference>
<reference evidence="14" key="2">
    <citation type="journal article" date="2022" name="Res Sq">
        <title>Comparative Genomics Reveals Insights into the Divergent Evolution of Astigmatic Mites and Household Pest Adaptations.</title>
        <authorList>
            <person name="Xiong Q."/>
            <person name="Wan A.T.-Y."/>
            <person name="Liu X.-Y."/>
            <person name="Fung C.S.-H."/>
            <person name="Xiao X."/>
            <person name="Malainual N."/>
            <person name="Hou J."/>
            <person name="Wang L."/>
            <person name="Wang M."/>
            <person name="Yang K."/>
            <person name="Cui Y."/>
            <person name="Leung E."/>
            <person name="Nong W."/>
            <person name="Shin S.-K."/>
            <person name="Au S."/>
            <person name="Jeong K.Y."/>
            <person name="Chew F.T."/>
            <person name="Hui J."/>
            <person name="Leung T.F."/>
            <person name="Tungtrongchitr A."/>
            <person name="Zhong N."/>
            <person name="Liu Z."/>
            <person name="Tsui S."/>
        </authorList>
    </citation>
    <scope>NUCLEOTIDE SEQUENCE</scope>
    <source>
        <strain evidence="14">Derf</strain>
        <tissue evidence="14">Whole organism</tissue>
    </source>
</reference>
<dbReference type="SMART" id="SM00312">
    <property type="entry name" value="PX"/>
    <property type="match status" value="1"/>
</dbReference>
<dbReference type="InterPro" id="IPR027267">
    <property type="entry name" value="AH/BAR_dom_sf"/>
</dbReference>
<evidence type="ECO:0000256" key="1">
    <source>
        <dbReference type="ARBA" id="ARBA00004287"/>
    </source>
</evidence>
<sequence length="731" mass="83822">MTRTRFGPWIWIGRRFGIVDVHHRPLASQVLTAHLRQSRYPYWTAFFIPYRSILNDQFGWSHFNWSVDGHNYHILRIGCWPYIKYHCSRRPLEDLYIQNVFYTWIKCLQFGIPTLAYGITGWMMAKHHEDVHINSTKSIRIYFCSNHYHQLESKLLQKKSPTMSESIAKPTNNPLSTLSDEDDEDLFASAYEQPIKAKHEESSPSETKMANINLGDDDDDSHQTLDIEKEQTDSDPKQEMVNGAIPTPPPRKLSIPQHSSVINTLESEMNTIDLNDSKCDKDDLKPQQASIKSENDSNLNKEPITGGINAIKPLETVPIESRPAELPQPTTAATKTLQQQPAMITPSQITITISEPQKMGEGMGSYMIYSVSTRTTLPYFRRQSMTVNRRFSDFLGLHSKLLMKHGQSGRIIPPPPAKSAFGTAKVKMAKDESLHSMDFLAKRRAALERYLQRTAEHPILCSDPDFREFLELDTELPRSTSTSALSGAGLKRMFSLVGDTVNKMTFRMEESDPWFESKQQQIEMLDGQLRKLHAAIESLIHNRKELSSSLGILGKSTALIGHDEHNVSLSCALSHLAATHEKVEKIYESQANHDFLYLSELLRDYIGMIGAVREAFHERVKCFQNLTNLEQSLNRKYESKAKLELTLKNERSSSPQIDEEIQDLQERVEKAKADFEKISDTIKQEFERFDLNRIRDFRNNFLKYMESLLQTQEALIECWETFLPEAKSISA</sequence>
<dbReference type="Gene3D" id="1.20.1270.60">
    <property type="entry name" value="Arfaptin homology (AH) domain/BAR domain"/>
    <property type="match status" value="1"/>
</dbReference>
<evidence type="ECO:0000256" key="9">
    <source>
        <dbReference type="ARBA" id="ARBA00023034"/>
    </source>
</evidence>
<evidence type="ECO:0000256" key="11">
    <source>
        <dbReference type="SAM" id="Coils"/>
    </source>
</evidence>
<dbReference type="GO" id="GO:0098796">
    <property type="term" value="C:membrane protein complex"/>
    <property type="evidence" value="ECO:0007669"/>
    <property type="project" value="UniProtKB-ARBA"/>
</dbReference>
<feature type="region of interest" description="Disordered" evidence="12">
    <location>
        <begin position="195"/>
        <end position="256"/>
    </location>
</feature>
<feature type="compositionally biased region" description="Basic and acidic residues" evidence="12">
    <location>
        <begin position="221"/>
        <end position="238"/>
    </location>
</feature>
<dbReference type="EMBL" id="ASGP02000001">
    <property type="protein sequence ID" value="KAH9526718.1"/>
    <property type="molecule type" value="Genomic_DNA"/>
</dbReference>
<dbReference type="Proteomes" id="UP000790347">
    <property type="component" value="Unassembled WGS sequence"/>
</dbReference>
<proteinExistence type="inferred from homology"/>
<dbReference type="Pfam" id="PF15031">
    <property type="entry name" value="DUF4528"/>
    <property type="match status" value="1"/>
</dbReference>
<keyword evidence="11" id="KW-0175">Coiled coil</keyword>
<dbReference type="InterPro" id="IPR001683">
    <property type="entry name" value="PX_dom"/>
</dbReference>
<name>A0A922L8Z9_DERFA</name>
<evidence type="ECO:0000256" key="3">
    <source>
        <dbReference type="ARBA" id="ARBA00004555"/>
    </source>
</evidence>
<keyword evidence="5" id="KW-0813">Transport</keyword>
<reference evidence="14" key="1">
    <citation type="submission" date="2013-05" db="EMBL/GenBank/DDBJ databases">
        <authorList>
            <person name="Yim A.K.Y."/>
            <person name="Chan T.F."/>
            <person name="Ji K.M."/>
            <person name="Liu X.Y."/>
            <person name="Zhou J.W."/>
            <person name="Li R.Q."/>
            <person name="Yang K.Y."/>
            <person name="Li J."/>
            <person name="Li M."/>
            <person name="Law P.T.W."/>
            <person name="Wu Y.L."/>
            <person name="Cai Z.L."/>
            <person name="Qin H."/>
            <person name="Bao Y."/>
            <person name="Leung R.K.K."/>
            <person name="Ng P.K.S."/>
            <person name="Zou J."/>
            <person name="Zhong X.J."/>
            <person name="Ran P.X."/>
            <person name="Zhong N.S."/>
            <person name="Liu Z.G."/>
            <person name="Tsui S.K.W."/>
        </authorList>
    </citation>
    <scope>NUCLEOTIDE SEQUENCE</scope>
    <source>
        <strain evidence="14">Derf</strain>
        <tissue evidence="14">Whole organism</tissue>
    </source>
</reference>
<dbReference type="GO" id="GO:0010008">
    <property type="term" value="C:endosome membrane"/>
    <property type="evidence" value="ECO:0007669"/>
    <property type="project" value="TreeGrafter"/>
</dbReference>
<feature type="region of interest" description="Disordered" evidence="12">
    <location>
        <begin position="274"/>
        <end position="306"/>
    </location>
</feature>
<evidence type="ECO:0000256" key="7">
    <source>
        <dbReference type="ARBA" id="ARBA00022553"/>
    </source>
</evidence>
<dbReference type="PANTHER" id="PTHR10555:SF170">
    <property type="entry name" value="FI18122P1"/>
    <property type="match status" value="1"/>
</dbReference>
<keyword evidence="15" id="KW-1185">Reference proteome</keyword>
<dbReference type="SUPFAM" id="SSF103657">
    <property type="entry name" value="BAR/IMD domain-like"/>
    <property type="match status" value="1"/>
</dbReference>
<keyword evidence="7" id="KW-0597">Phosphoprotein</keyword>
<dbReference type="InterPro" id="IPR029245">
    <property type="entry name" value="DUF4528"/>
</dbReference>
<evidence type="ECO:0000256" key="4">
    <source>
        <dbReference type="ARBA" id="ARBA00010883"/>
    </source>
</evidence>
<dbReference type="InterPro" id="IPR036871">
    <property type="entry name" value="PX_dom_sf"/>
</dbReference>
<dbReference type="GO" id="GO:0034498">
    <property type="term" value="P:early endosome to Golgi transport"/>
    <property type="evidence" value="ECO:0007669"/>
    <property type="project" value="TreeGrafter"/>
</dbReference>
<organism evidence="14 15">
    <name type="scientific">Dermatophagoides farinae</name>
    <name type="common">American house dust mite</name>
    <dbReference type="NCBI Taxonomy" id="6954"/>
    <lineage>
        <taxon>Eukaryota</taxon>
        <taxon>Metazoa</taxon>
        <taxon>Ecdysozoa</taxon>
        <taxon>Arthropoda</taxon>
        <taxon>Chelicerata</taxon>
        <taxon>Arachnida</taxon>
        <taxon>Acari</taxon>
        <taxon>Acariformes</taxon>
        <taxon>Sarcoptiformes</taxon>
        <taxon>Astigmata</taxon>
        <taxon>Psoroptidia</taxon>
        <taxon>Analgoidea</taxon>
        <taxon>Pyroglyphidae</taxon>
        <taxon>Dermatophagoidinae</taxon>
        <taxon>Dermatophagoides</taxon>
    </lineage>
</organism>
<comment type="subcellular location">
    <subcellularLocation>
        <location evidence="2">Cytoplasm</location>
    </subcellularLocation>
    <subcellularLocation>
        <location evidence="3">Golgi apparatus</location>
    </subcellularLocation>
    <subcellularLocation>
        <location evidence="1">Membrane</location>
        <topology evidence="1">Peripheral membrane protein</topology>
        <orientation evidence="1">Cytoplasmic side</orientation>
    </subcellularLocation>
</comment>
<evidence type="ECO:0000313" key="14">
    <source>
        <dbReference type="EMBL" id="KAH9526718.1"/>
    </source>
</evidence>
<evidence type="ECO:0000259" key="13">
    <source>
        <dbReference type="PROSITE" id="PS50195"/>
    </source>
</evidence>
<keyword evidence="8" id="KW-0653">Protein transport</keyword>
<evidence type="ECO:0000256" key="6">
    <source>
        <dbReference type="ARBA" id="ARBA00022490"/>
    </source>
</evidence>
<dbReference type="Gene3D" id="3.30.1520.10">
    <property type="entry name" value="Phox-like domain"/>
    <property type="match status" value="1"/>
</dbReference>
<dbReference type="SUPFAM" id="SSF64268">
    <property type="entry name" value="PX domain"/>
    <property type="match status" value="1"/>
</dbReference>
<accession>A0A922L8Z9</accession>
<keyword evidence="10" id="KW-0472">Membrane</keyword>
<evidence type="ECO:0000313" key="15">
    <source>
        <dbReference type="Proteomes" id="UP000790347"/>
    </source>
</evidence>
<dbReference type="InterPro" id="IPR015404">
    <property type="entry name" value="Vps5_C"/>
</dbReference>
<dbReference type="FunFam" id="1.20.1270.60:FF:000022">
    <property type="entry name" value="Sorting nexin 3 protein"/>
    <property type="match status" value="1"/>
</dbReference>
<comment type="similarity">
    <text evidence="4">Belongs to the sorting nexin family.</text>
</comment>